<keyword evidence="3" id="KW-1185">Reference proteome</keyword>
<evidence type="ECO:0000256" key="1">
    <source>
        <dbReference type="SAM" id="MobiDB-lite"/>
    </source>
</evidence>
<dbReference type="Proteomes" id="UP000541558">
    <property type="component" value="Unassembled WGS sequence"/>
</dbReference>
<reference evidence="2 3" key="1">
    <citation type="journal article" date="2020" name="ISME J.">
        <title>Uncovering the hidden diversity of litter-decomposition mechanisms in mushroom-forming fungi.</title>
        <authorList>
            <person name="Floudas D."/>
            <person name="Bentzer J."/>
            <person name="Ahren D."/>
            <person name="Johansson T."/>
            <person name="Persson P."/>
            <person name="Tunlid A."/>
        </authorList>
    </citation>
    <scope>NUCLEOTIDE SEQUENCE [LARGE SCALE GENOMIC DNA]</scope>
    <source>
        <strain evidence="2 3">CBS 175.51</strain>
    </source>
</reference>
<protein>
    <submittedName>
        <fullName evidence="2">Uncharacterized protein</fullName>
    </submittedName>
</protein>
<feature type="compositionally biased region" description="Basic residues" evidence="1">
    <location>
        <begin position="130"/>
        <end position="141"/>
    </location>
</feature>
<accession>A0A8H5F0J7</accession>
<organism evidence="2 3">
    <name type="scientific">Ephemerocybe angulata</name>
    <dbReference type="NCBI Taxonomy" id="980116"/>
    <lineage>
        <taxon>Eukaryota</taxon>
        <taxon>Fungi</taxon>
        <taxon>Dikarya</taxon>
        <taxon>Basidiomycota</taxon>
        <taxon>Agaricomycotina</taxon>
        <taxon>Agaricomycetes</taxon>
        <taxon>Agaricomycetidae</taxon>
        <taxon>Agaricales</taxon>
        <taxon>Agaricineae</taxon>
        <taxon>Psathyrellaceae</taxon>
        <taxon>Ephemerocybe</taxon>
    </lineage>
</organism>
<gene>
    <name evidence="2" type="ORF">D9611_014082</name>
</gene>
<feature type="compositionally biased region" description="Acidic residues" evidence="1">
    <location>
        <begin position="145"/>
        <end position="158"/>
    </location>
</feature>
<feature type="region of interest" description="Disordered" evidence="1">
    <location>
        <begin position="77"/>
        <end position="101"/>
    </location>
</feature>
<name>A0A8H5F0J7_9AGAR</name>
<evidence type="ECO:0000313" key="2">
    <source>
        <dbReference type="EMBL" id="KAF5319092.1"/>
    </source>
</evidence>
<evidence type="ECO:0000313" key="3">
    <source>
        <dbReference type="Proteomes" id="UP000541558"/>
    </source>
</evidence>
<dbReference type="OrthoDB" id="7663182at2759"/>
<dbReference type="EMBL" id="JAACJK010000174">
    <property type="protein sequence ID" value="KAF5319092.1"/>
    <property type="molecule type" value="Genomic_DNA"/>
</dbReference>
<feature type="region of interest" description="Disordered" evidence="1">
    <location>
        <begin position="114"/>
        <end position="158"/>
    </location>
</feature>
<feature type="compositionally biased region" description="Basic and acidic residues" evidence="1">
    <location>
        <begin position="114"/>
        <end position="128"/>
    </location>
</feature>
<feature type="compositionally biased region" description="Basic and acidic residues" evidence="1">
    <location>
        <begin position="85"/>
        <end position="101"/>
    </location>
</feature>
<dbReference type="Gene3D" id="3.20.20.150">
    <property type="entry name" value="Divalent-metal-dependent TIM barrel enzymes"/>
    <property type="match status" value="1"/>
</dbReference>
<sequence>MYSSVLGTLGLPAFHAILTDERTKDIPLILETASFERPAEVWGVEIGVLNALSELGQAVELGVDSGGVGVGVGEMEKVEEEGERDVEREMGERDCGEGEGDVGRAVREVVRRVSKEVERGKRAKESVKAKGVKAKGAKRRKVGEDVGEDADEDGDEDD</sequence>
<dbReference type="AlphaFoldDB" id="A0A8H5F0J7"/>
<proteinExistence type="predicted"/>
<comment type="caution">
    <text evidence="2">The sequence shown here is derived from an EMBL/GenBank/DDBJ whole genome shotgun (WGS) entry which is preliminary data.</text>
</comment>